<reference evidence="1 2" key="1">
    <citation type="submission" date="2021-06" db="EMBL/GenBank/DDBJ databases">
        <authorList>
            <person name="Sun Q."/>
            <person name="Li D."/>
        </authorList>
    </citation>
    <scope>NUCLEOTIDE SEQUENCE [LARGE SCALE GENOMIC DNA]</scope>
    <source>
        <strain evidence="1 2">MSJ-1</strain>
    </source>
</reference>
<proteinExistence type="predicted"/>
<dbReference type="Proteomes" id="UP000783742">
    <property type="component" value="Unassembled WGS sequence"/>
</dbReference>
<comment type="caution">
    <text evidence="1">The sequence shown here is derived from an EMBL/GenBank/DDBJ whole genome shotgun (WGS) entry which is preliminary data.</text>
</comment>
<evidence type="ECO:0000313" key="1">
    <source>
        <dbReference type="EMBL" id="MBU5669515.1"/>
    </source>
</evidence>
<organism evidence="1 2">
    <name type="scientific">Peptoniphilus ovalis</name>
    <dbReference type="NCBI Taxonomy" id="2841503"/>
    <lineage>
        <taxon>Bacteria</taxon>
        <taxon>Bacillati</taxon>
        <taxon>Bacillota</taxon>
        <taxon>Tissierellia</taxon>
        <taxon>Tissierellales</taxon>
        <taxon>Peptoniphilaceae</taxon>
        <taxon>Peptoniphilus</taxon>
    </lineage>
</organism>
<sequence length="230" mass="26428">MIPVLDLLIKDLMKEGIEYLRANSDKVERYFSMIPQKHLEDIQYILNNTNIPVLSGFPREENKIPCFIVMIAGEDETPYGIGDGIDERYTEQFLGQENYLEWDEEEGSKYIQENIQLNAQIRVEIWSDNAVMASLLYAIAKYCFLRAKTRLVKKGILLPTLSGGDLEPVPDYLPIFIYRKALTISCEYTASYHVGDLLIGKEDDQFDYKTTIDDLDIKSHGFYEGVDNGE</sequence>
<dbReference type="RefSeq" id="WP_216549346.1">
    <property type="nucleotide sequence ID" value="NZ_JAHLQO010000004.1"/>
</dbReference>
<gene>
    <name evidence="1" type="ORF">KQI68_06640</name>
</gene>
<evidence type="ECO:0000313" key="2">
    <source>
        <dbReference type="Proteomes" id="UP000783742"/>
    </source>
</evidence>
<dbReference type="InterPro" id="IPR056960">
    <property type="entry name" value="SP10_terminator"/>
</dbReference>
<name>A0ABS6FH61_9FIRM</name>
<keyword evidence="2" id="KW-1185">Reference proteome</keyword>
<protein>
    <submittedName>
        <fullName evidence="1">Uncharacterized protein</fullName>
    </submittedName>
</protein>
<accession>A0ABS6FH61</accession>
<dbReference type="EMBL" id="JAHLQO010000004">
    <property type="protein sequence ID" value="MBU5669515.1"/>
    <property type="molecule type" value="Genomic_DNA"/>
</dbReference>
<dbReference type="Pfam" id="PF23932">
    <property type="entry name" value="SP10_terminator"/>
    <property type="match status" value="1"/>
</dbReference>